<evidence type="ECO:0000259" key="8">
    <source>
        <dbReference type="PROSITE" id="PS50850"/>
    </source>
</evidence>
<dbReference type="PROSITE" id="PS50850">
    <property type="entry name" value="MFS"/>
    <property type="match status" value="1"/>
</dbReference>
<feature type="transmembrane region" description="Helical" evidence="7">
    <location>
        <begin position="158"/>
        <end position="179"/>
    </location>
</feature>
<evidence type="ECO:0000256" key="4">
    <source>
        <dbReference type="ARBA" id="ARBA00022989"/>
    </source>
</evidence>
<dbReference type="Gene3D" id="1.20.1250.20">
    <property type="entry name" value="MFS general substrate transporter like domains"/>
    <property type="match status" value="2"/>
</dbReference>
<keyword evidence="3 7" id="KW-0812">Transmembrane</keyword>
<reference evidence="9" key="1">
    <citation type="submission" date="2023-11" db="EMBL/GenBank/DDBJ databases">
        <authorList>
            <person name="Alioto T."/>
            <person name="Alioto T."/>
            <person name="Gomez Garrido J."/>
        </authorList>
    </citation>
    <scope>NUCLEOTIDE SEQUENCE</scope>
</reference>
<dbReference type="Pfam" id="PF07690">
    <property type="entry name" value="MFS_1"/>
    <property type="match status" value="1"/>
</dbReference>
<comment type="subcellular location">
    <subcellularLocation>
        <location evidence="1">Membrane</location>
        <topology evidence="1">Multi-pass membrane protein</topology>
    </subcellularLocation>
</comment>
<keyword evidence="4 7" id="KW-1133">Transmembrane helix</keyword>
<feature type="transmembrane region" description="Helical" evidence="7">
    <location>
        <begin position="286"/>
        <end position="311"/>
    </location>
</feature>
<feature type="transmembrane region" description="Helical" evidence="7">
    <location>
        <begin position="418"/>
        <end position="438"/>
    </location>
</feature>
<dbReference type="Proteomes" id="UP001296104">
    <property type="component" value="Unassembled WGS sequence"/>
</dbReference>
<evidence type="ECO:0000256" key="1">
    <source>
        <dbReference type="ARBA" id="ARBA00004141"/>
    </source>
</evidence>
<proteinExistence type="inferred from homology"/>
<comment type="caution">
    <text evidence="9">The sequence shown here is derived from an EMBL/GenBank/DDBJ whole genome shotgun (WGS) entry which is preliminary data.</text>
</comment>
<sequence>MPSPPKLKRLSPFESAFRTPPPTYRAENPGVEVPPLRRPRSAAFKTNEDLSYMGTSSLLEHSDDDCSTRAIRFSVHSEGATIPIDDRRRAFITSALCLTSFLTGLELALTSTILPAIEDDISVSTTQYSWIGAAQILAGVCLLPLWQTISDIFGRKWILSAGLSSYIAGCLISALAQFAHQLILGQAIRGIGMYCFYELGNAALTDVTPAAQKRQSQAVTLACVCMGASVSTILGGLLSNYAGWRCNFYFCIAIAAPCLLVMLVYFPASIPAQRSSKRNILSMDFLGASLAGSGVILVSLGLQLGGITFGWSSGNTIGFLTVGLACLFGFLVQQYFTWQPILQYSLFKDLTTASAILVSFTHGFTTLACFYYLPLYFHLALAASYIQIGLWLSATAIPSGIFAFGTAAAIKNTGHHRLIIFISTAALTMACGFFIMYASDDRDWIRLIVFQLMISIGIGSLFPALRIIMHNAVPSPLVASSAAMLEFVRGFGSVLGIVAGQVLLQNKIRDRSGELRRAHVPEHRMDNLSTDWRSFSDTMRLTPEKQGLLKEVFTESLSKVWIMCTVVAAVGFLAGFLILKTRPDQQPTMLATTDHHEMHGSNSDKDIDLLVPNSAFEA</sequence>
<evidence type="ECO:0000313" key="9">
    <source>
        <dbReference type="EMBL" id="CAK4008766.1"/>
    </source>
</evidence>
<evidence type="ECO:0000256" key="3">
    <source>
        <dbReference type="ARBA" id="ARBA00022692"/>
    </source>
</evidence>
<protein>
    <submittedName>
        <fullName evidence="9">MFS general substrate transporter</fullName>
    </submittedName>
</protein>
<feature type="domain" description="Major facilitator superfamily (MFS) profile" evidence="8">
    <location>
        <begin position="92"/>
        <end position="583"/>
    </location>
</feature>
<dbReference type="PANTHER" id="PTHR23501">
    <property type="entry name" value="MAJOR FACILITATOR SUPERFAMILY"/>
    <property type="match status" value="1"/>
</dbReference>
<accession>A0AAI8YYM6</accession>
<dbReference type="GO" id="GO:0022857">
    <property type="term" value="F:transmembrane transporter activity"/>
    <property type="evidence" value="ECO:0007669"/>
    <property type="project" value="InterPro"/>
</dbReference>
<dbReference type="InterPro" id="IPR011701">
    <property type="entry name" value="MFS"/>
</dbReference>
<feature type="transmembrane region" description="Helical" evidence="7">
    <location>
        <begin position="350"/>
        <end position="373"/>
    </location>
</feature>
<gene>
    <name evidence="9" type="ORF">LECACI_7A004374</name>
</gene>
<keyword evidence="10" id="KW-1185">Reference proteome</keyword>
<feature type="transmembrane region" description="Helical" evidence="7">
    <location>
        <begin position="477"/>
        <end position="504"/>
    </location>
</feature>
<keyword evidence="5 7" id="KW-0472">Membrane</keyword>
<name>A0AAI8YYM6_9PEZI</name>
<dbReference type="SUPFAM" id="SSF103473">
    <property type="entry name" value="MFS general substrate transporter"/>
    <property type="match status" value="1"/>
</dbReference>
<dbReference type="InterPro" id="IPR036259">
    <property type="entry name" value="MFS_trans_sf"/>
</dbReference>
<evidence type="ECO:0000256" key="5">
    <source>
        <dbReference type="ARBA" id="ARBA00023136"/>
    </source>
</evidence>
<comment type="similarity">
    <text evidence="2">Belongs to the major facilitator superfamily. TCR/Tet family.</text>
</comment>
<dbReference type="PANTHER" id="PTHR23501:SF102">
    <property type="entry name" value="DRUG TRANSPORTER, PUTATIVE (AFU_ORTHOLOGUE AFUA_3G08530)-RELATED"/>
    <property type="match status" value="1"/>
</dbReference>
<organism evidence="9 10">
    <name type="scientific">Lecanosticta acicola</name>
    <dbReference type="NCBI Taxonomy" id="111012"/>
    <lineage>
        <taxon>Eukaryota</taxon>
        <taxon>Fungi</taxon>
        <taxon>Dikarya</taxon>
        <taxon>Ascomycota</taxon>
        <taxon>Pezizomycotina</taxon>
        <taxon>Dothideomycetes</taxon>
        <taxon>Dothideomycetidae</taxon>
        <taxon>Mycosphaerellales</taxon>
        <taxon>Mycosphaerellaceae</taxon>
        <taxon>Lecanosticta</taxon>
    </lineage>
</organism>
<evidence type="ECO:0000313" key="10">
    <source>
        <dbReference type="Proteomes" id="UP001296104"/>
    </source>
</evidence>
<feature type="transmembrane region" description="Helical" evidence="7">
    <location>
        <begin position="385"/>
        <end position="406"/>
    </location>
</feature>
<feature type="transmembrane region" description="Helical" evidence="7">
    <location>
        <begin position="444"/>
        <end position="465"/>
    </location>
</feature>
<feature type="region of interest" description="Disordered" evidence="6">
    <location>
        <begin position="1"/>
        <end position="37"/>
    </location>
</feature>
<dbReference type="EMBL" id="CAVMBE010000024">
    <property type="protein sequence ID" value="CAK4008766.1"/>
    <property type="molecule type" value="Genomic_DNA"/>
</dbReference>
<feature type="transmembrane region" description="Helical" evidence="7">
    <location>
        <begin position="560"/>
        <end position="579"/>
    </location>
</feature>
<evidence type="ECO:0000256" key="6">
    <source>
        <dbReference type="SAM" id="MobiDB-lite"/>
    </source>
</evidence>
<dbReference type="GO" id="GO:0005886">
    <property type="term" value="C:plasma membrane"/>
    <property type="evidence" value="ECO:0007669"/>
    <property type="project" value="TreeGrafter"/>
</dbReference>
<feature type="transmembrane region" description="Helical" evidence="7">
    <location>
        <begin position="317"/>
        <end position="338"/>
    </location>
</feature>
<evidence type="ECO:0000256" key="2">
    <source>
        <dbReference type="ARBA" id="ARBA00007520"/>
    </source>
</evidence>
<evidence type="ECO:0000256" key="7">
    <source>
        <dbReference type="SAM" id="Phobius"/>
    </source>
</evidence>
<feature type="transmembrane region" description="Helical" evidence="7">
    <location>
        <begin position="247"/>
        <end position="266"/>
    </location>
</feature>
<dbReference type="InterPro" id="IPR020846">
    <property type="entry name" value="MFS_dom"/>
</dbReference>
<feature type="transmembrane region" description="Helical" evidence="7">
    <location>
        <begin position="218"/>
        <end position="241"/>
    </location>
</feature>
<dbReference type="AlphaFoldDB" id="A0AAI8YYM6"/>
<feature type="transmembrane region" description="Helical" evidence="7">
    <location>
        <begin position="128"/>
        <end position="146"/>
    </location>
</feature>
<feature type="transmembrane region" description="Helical" evidence="7">
    <location>
        <begin position="90"/>
        <end position="116"/>
    </location>
</feature>